<dbReference type="EMBL" id="JAEHOC010000326">
    <property type="protein sequence ID" value="KAG2422007.1"/>
    <property type="molecule type" value="Genomic_DNA"/>
</dbReference>
<reference evidence="2" key="1">
    <citation type="journal article" date="2020" name="bioRxiv">
        <title>Comparative genomics of Chlamydomonas.</title>
        <authorList>
            <person name="Craig R.J."/>
            <person name="Hasan A.R."/>
            <person name="Ness R.W."/>
            <person name="Keightley P.D."/>
        </authorList>
    </citation>
    <scope>NUCLEOTIDE SEQUENCE</scope>
    <source>
        <strain evidence="2">SAG 7.73</strain>
    </source>
</reference>
<dbReference type="Proteomes" id="UP000650467">
    <property type="component" value="Unassembled WGS sequence"/>
</dbReference>
<evidence type="ECO:0000313" key="3">
    <source>
        <dbReference type="Proteomes" id="UP000650467"/>
    </source>
</evidence>
<feature type="non-terminal residue" evidence="2">
    <location>
        <position position="1"/>
    </location>
</feature>
<evidence type="ECO:0000256" key="1">
    <source>
        <dbReference type="SAM" id="SignalP"/>
    </source>
</evidence>
<gene>
    <name evidence="2" type="ORF">HXX76_016329</name>
</gene>
<name>A0A835VM49_CHLIN</name>
<evidence type="ECO:0000313" key="2">
    <source>
        <dbReference type="EMBL" id="KAG2422007.1"/>
    </source>
</evidence>
<accession>A0A835VM49</accession>
<feature type="chain" id="PRO_5032432357" evidence="1">
    <location>
        <begin position="22"/>
        <end position="331"/>
    </location>
</feature>
<protein>
    <submittedName>
        <fullName evidence="2">Uncharacterized protein</fullName>
    </submittedName>
</protein>
<feature type="signal peptide" evidence="1">
    <location>
        <begin position="1"/>
        <end position="21"/>
    </location>
</feature>
<proteinExistence type="predicted"/>
<organism evidence="2 3">
    <name type="scientific">Chlamydomonas incerta</name>
    <dbReference type="NCBI Taxonomy" id="51695"/>
    <lineage>
        <taxon>Eukaryota</taxon>
        <taxon>Viridiplantae</taxon>
        <taxon>Chlorophyta</taxon>
        <taxon>core chlorophytes</taxon>
        <taxon>Chlorophyceae</taxon>
        <taxon>CS clade</taxon>
        <taxon>Chlamydomonadales</taxon>
        <taxon>Chlamydomonadaceae</taxon>
        <taxon>Chlamydomonas</taxon>
    </lineage>
</organism>
<comment type="caution">
    <text evidence="2">The sequence shown here is derived from an EMBL/GenBank/DDBJ whole genome shotgun (WGS) entry which is preliminary data.</text>
</comment>
<keyword evidence="1" id="KW-0732">Signal</keyword>
<sequence>MWLRVAVAFAELLALLGKAKSQGMEFVWIRLELRAARRARQRQRRARRAPPPPPAPWRASLLASAKGALAARAAKGSVRGAIAAPALGGILGGGRVAGRGWLGRVWTLAERMGAGRPRRAAGQLDVAGDLAGHAGGRGAARRRGARRLRAVPAAAGRGRLRGADGRRAEPLAAALKGEAKRPPAGAEERLADAFEEAVGAWHSTPVPELLAPTPSKEWLQGYLEEPAAAVHGAWSPPDRVWAVYSWFGWKEGADYESEDDLMEALQVGCAGDGGGRRAAPRDAHGREAGAGMAKMVGGGELDARLVAAAEAGLPAGVADALKAGAYPDVTG</sequence>
<dbReference type="AlphaFoldDB" id="A0A835VM49"/>
<keyword evidence="3" id="KW-1185">Reference proteome</keyword>